<dbReference type="OrthoDB" id="5325112at2759"/>
<dbReference type="GO" id="GO:0006886">
    <property type="term" value="P:intracellular protein transport"/>
    <property type="evidence" value="ECO:0007669"/>
    <property type="project" value="UniProtKB-UniRule"/>
</dbReference>
<comment type="subcellular location">
    <subcellularLocation>
        <location evidence="1">Endomembrane system</location>
        <topology evidence="1">Peripheral membrane protein</topology>
    </subcellularLocation>
</comment>
<dbReference type="KEGG" id="mgl:MGL_3643"/>
<dbReference type="Pfam" id="PF10367">
    <property type="entry name" value="zf-Vps39_C"/>
    <property type="match status" value="1"/>
</dbReference>
<keyword evidence="9" id="KW-1185">Reference proteome</keyword>
<dbReference type="AlphaFoldDB" id="A8QA84"/>
<dbReference type="GO" id="GO:0034058">
    <property type="term" value="P:endosomal vesicle fusion"/>
    <property type="evidence" value="ECO:0007669"/>
    <property type="project" value="TreeGrafter"/>
</dbReference>
<dbReference type="Pfam" id="PF10366">
    <property type="entry name" value="Vps39_1"/>
    <property type="match status" value="1"/>
</dbReference>
<feature type="domain" description="Vacuolar sorting protein 39/Transforming growth factor beta receptor-associated" evidence="6">
    <location>
        <begin position="411"/>
        <end position="509"/>
    </location>
</feature>
<feature type="domain" description="Vacuolar sorting protein 39/Transforming growth factor beta receptor-associated zinc finger" evidence="7">
    <location>
        <begin position="745"/>
        <end position="784"/>
    </location>
</feature>
<comment type="caution">
    <text evidence="8">The sequence shown here is derived from an EMBL/GenBank/DDBJ whole genome shotgun (WGS) entry which is preliminary data.</text>
</comment>
<evidence type="ECO:0000256" key="4">
    <source>
        <dbReference type="PROSITE-ProRule" id="PRU01006"/>
    </source>
</evidence>
<evidence type="ECO:0000259" key="6">
    <source>
        <dbReference type="Pfam" id="PF10366"/>
    </source>
</evidence>
<evidence type="ECO:0000313" key="8">
    <source>
        <dbReference type="EMBL" id="EDP41962.1"/>
    </source>
</evidence>
<dbReference type="Pfam" id="PF00780">
    <property type="entry name" value="CNH"/>
    <property type="match status" value="1"/>
</dbReference>
<dbReference type="GO" id="GO:0000329">
    <property type="term" value="C:fungal-type vacuole membrane"/>
    <property type="evidence" value="ECO:0007669"/>
    <property type="project" value="TreeGrafter"/>
</dbReference>
<dbReference type="Proteomes" id="UP000008837">
    <property type="component" value="Unassembled WGS sequence"/>
</dbReference>
<evidence type="ECO:0000259" key="7">
    <source>
        <dbReference type="Pfam" id="PF10367"/>
    </source>
</evidence>
<evidence type="ECO:0000256" key="2">
    <source>
        <dbReference type="ARBA" id="ARBA00023136"/>
    </source>
</evidence>
<dbReference type="PANTHER" id="PTHR12894:SF49">
    <property type="entry name" value="VAM6_VPS39-LIKE PROTEIN"/>
    <property type="match status" value="1"/>
</dbReference>
<dbReference type="EMBL" id="AAYY01000014">
    <property type="protein sequence ID" value="EDP41962.1"/>
    <property type="molecule type" value="Genomic_DNA"/>
</dbReference>
<proteinExistence type="inferred from homology"/>
<feature type="repeat" description="CHCR" evidence="4">
    <location>
        <begin position="519"/>
        <end position="670"/>
    </location>
</feature>
<evidence type="ECO:0000256" key="3">
    <source>
        <dbReference type="ARBA" id="ARBA00038201"/>
    </source>
</evidence>
<comment type="similarity">
    <text evidence="3">Belongs to the VAM6/VPS39 family.</text>
</comment>
<dbReference type="InParanoid" id="A8QA84"/>
<dbReference type="FunCoup" id="A8QA84">
    <property type="interactions" value="688"/>
</dbReference>
<dbReference type="RefSeq" id="XP_001729176.1">
    <property type="nucleotide sequence ID" value="XM_001729124.1"/>
</dbReference>
<dbReference type="STRING" id="425265.A8QA84"/>
<accession>A8QA84</accession>
<dbReference type="InterPro" id="IPR019453">
    <property type="entry name" value="VPS39/TGFA1_Znf"/>
</dbReference>
<evidence type="ECO:0000256" key="1">
    <source>
        <dbReference type="ARBA" id="ARBA00004184"/>
    </source>
</evidence>
<evidence type="ECO:0000259" key="5">
    <source>
        <dbReference type="Pfam" id="PF00780"/>
    </source>
</evidence>
<dbReference type="PROSITE" id="PS50236">
    <property type="entry name" value="CHCR"/>
    <property type="match status" value="1"/>
</dbReference>
<feature type="domain" description="CNH" evidence="5">
    <location>
        <begin position="1"/>
        <end position="165"/>
    </location>
</feature>
<dbReference type="OMA" id="DETEMAR"/>
<dbReference type="InterPro" id="IPR032914">
    <property type="entry name" value="Vam6/VPS39/TRAP1"/>
</dbReference>
<sequence length="792" mass="88227">MLAVACKRCVVLYRWVDGAFWDCKVHSLPRTPKTLALFQGTSLFAGYAQYEYVRVAIRPAHASSVAWRTPPSDALTSGTWTDTAGWDTYAVPLPTSAAQESNWWSRSWRPLVLALEHDVLVSTMRQGVFVDAYGRPSRKDVLEWDAPPLHGTTAAPYLVLHESDGTLGVYMQTTLRRAQSVKLPSEAGAVRFIAAGPQLGVVVCTSACVAMPNEVTVGAKMIASSSRSSGSLYALEPSPVNDQLAALTSSGNYHEALALLDALDPALWPHDIHNQRLHIQALVGLASFVNGKFDVAVDLFIDTHMNPTYVLALYPETISGPHAQPPSSWATLFDAQIPWDHAVDETKRTSSEALDALARYLSDCRRVLRPKTAHLKHTVCVDTHCIADLPMCACTLDKMNEKQLMAMAQVVDTALFHVFLQTKPALLGPMCRVDNWCDVERVRPHLEQRHMFDALVSLYRSKQMHAAALELLQSQREYFVDPIKSTIDYLEALGPEHLDLILLHAHWVLDMDPEQGMCIFTSESHLESLPPERIAHDLASFRPPLCLTYLECVMEVRRVDPSLHTLRACLYLDACRGGASHAALLEFLCKSTLYDVDAVLHRLPDEPAWPEVRAVLLGRLGRHDEALRLYLVELRDIARAEAYCVTYARDTERGTLLSKLLRIARTYSPQHLHHVYAILTQHAQDLNLGEVLALLPQNLPVQHVYGLLERALQAQTMERSNVRVIRALCEAQVSALDQDLRALQQRHVLVTEGRTCVRCHRRLGQAVLAVMPATGATMHYYCAMDDARGKGG</sequence>
<reference evidence="8 9" key="1">
    <citation type="journal article" date="2007" name="Proc. Natl. Acad. Sci. U.S.A.">
        <title>Dandruff-associated Malassezia genomes reveal convergent and divergent virulence traits shared with plant and human fungal pathogens.</title>
        <authorList>
            <person name="Xu J."/>
            <person name="Saunders C.W."/>
            <person name="Hu P."/>
            <person name="Grant R.A."/>
            <person name="Boekhout T."/>
            <person name="Kuramae E.E."/>
            <person name="Kronstad J.W."/>
            <person name="Deangelis Y.M."/>
            <person name="Reeder N.L."/>
            <person name="Johnstone K.R."/>
            <person name="Leland M."/>
            <person name="Fieno A.M."/>
            <person name="Begley W.M."/>
            <person name="Sun Y."/>
            <person name="Lacey M.P."/>
            <person name="Chaudhary T."/>
            <person name="Keough T."/>
            <person name="Chu L."/>
            <person name="Sears R."/>
            <person name="Yuan B."/>
            <person name="Dawson T.L.Jr."/>
        </authorList>
    </citation>
    <scope>NUCLEOTIDE SEQUENCE [LARGE SCALE GENOMIC DNA]</scope>
    <source>
        <strain evidence="9">ATCC MYA-4612 / CBS 7966</strain>
    </source>
</reference>
<name>A8QA84_MALGO</name>
<dbReference type="InterPro" id="IPR001180">
    <property type="entry name" value="CNH_dom"/>
</dbReference>
<keyword evidence="2" id="KW-0472">Membrane</keyword>
<dbReference type="PANTHER" id="PTHR12894">
    <property type="entry name" value="CNH DOMAIN CONTAINING"/>
    <property type="match status" value="1"/>
</dbReference>
<dbReference type="InterPro" id="IPR019452">
    <property type="entry name" value="VPS39/TGF_beta_rcpt-assoc_1"/>
</dbReference>
<gene>
    <name evidence="8" type="ORF">MGL_3643</name>
</gene>
<dbReference type="InterPro" id="IPR000547">
    <property type="entry name" value="Clathrin_H-chain/VPS_repeat"/>
</dbReference>
<protein>
    <recommendedName>
        <fullName evidence="10">CNH domain-containing protein</fullName>
    </recommendedName>
</protein>
<dbReference type="VEuPathDB" id="FungiDB:MGL_3643"/>
<organism evidence="8 9">
    <name type="scientific">Malassezia globosa (strain ATCC MYA-4612 / CBS 7966)</name>
    <name type="common">Dandruff-associated fungus</name>
    <dbReference type="NCBI Taxonomy" id="425265"/>
    <lineage>
        <taxon>Eukaryota</taxon>
        <taxon>Fungi</taxon>
        <taxon>Dikarya</taxon>
        <taxon>Basidiomycota</taxon>
        <taxon>Ustilaginomycotina</taxon>
        <taxon>Malasseziomycetes</taxon>
        <taxon>Malasseziales</taxon>
        <taxon>Malasseziaceae</taxon>
        <taxon>Malassezia</taxon>
    </lineage>
</organism>
<dbReference type="GeneID" id="5853482"/>
<dbReference type="GO" id="GO:0006914">
    <property type="term" value="P:autophagy"/>
    <property type="evidence" value="ECO:0007669"/>
    <property type="project" value="TreeGrafter"/>
</dbReference>
<evidence type="ECO:0000313" key="9">
    <source>
        <dbReference type="Proteomes" id="UP000008837"/>
    </source>
</evidence>
<evidence type="ECO:0008006" key="10">
    <source>
        <dbReference type="Google" id="ProtNLM"/>
    </source>
</evidence>
<dbReference type="GO" id="GO:0012505">
    <property type="term" value="C:endomembrane system"/>
    <property type="evidence" value="ECO:0007669"/>
    <property type="project" value="UniProtKB-SubCell"/>
</dbReference>